<keyword evidence="1" id="KW-0812">Transmembrane</keyword>
<reference evidence="2" key="1">
    <citation type="submission" date="2021-01" db="EMBL/GenBank/DDBJ databases">
        <title>Genome sequence of Phenylobacterium sp. 20VBR1 isolated from a valley glaceir, Ny-Alesund, Svalbard.</title>
        <authorList>
            <person name="Thomas F.A."/>
            <person name="Krishnan K.P."/>
            <person name="Sinha R.K."/>
        </authorList>
    </citation>
    <scope>NUCLEOTIDE SEQUENCE</scope>
    <source>
        <strain evidence="2">20VBR1</strain>
    </source>
</reference>
<name>A0A974P3Z8_9CAUL</name>
<organism evidence="2">
    <name type="scientific">Phenylobacterium glaciei</name>
    <dbReference type="NCBI Taxonomy" id="2803784"/>
    <lineage>
        <taxon>Bacteria</taxon>
        <taxon>Pseudomonadati</taxon>
        <taxon>Pseudomonadota</taxon>
        <taxon>Alphaproteobacteria</taxon>
        <taxon>Caulobacterales</taxon>
        <taxon>Caulobacteraceae</taxon>
        <taxon>Phenylobacterium</taxon>
    </lineage>
</organism>
<protein>
    <submittedName>
        <fullName evidence="2">Uncharacterized protein</fullName>
    </submittedName>
</protein>
<dbReference type="AlphaFoldDB" id="A0A974P3Z8"/>
<gene>
    <name evidence="2" type="ORF">JKL49_25520</name>
</gene>
<evidence type="ECO:0000256" key="1">
    <source>
        <dbReference type="SAM" id="Phobius"/>
    </source>
</evidence>
<evidence type="ECO:0000313" key="2">
    <source>
        <dbReference type="EMBL" id="QQZ49979.1"/>
    </source>
</evidence>
<feature type="transmembrane region" description="Helical" evidence="1">
    <location>
        <begin position="31"/>
        <end position="49"/>
    </location>
</feature>
<proteinExistence type="predicted"/>
<keyword evidence="1" id="KW-0472">Membrane</keyword>
<sequence>MGLNNATGALARVTGPICAGLMVPLLRDGPFILGALVVTPAILLALSATRRAIAMGKLNETAP</sequence>
<dbReference type="EMBL" id="CP068570">
    <property type="protein sequence ID" value="QQZ49979.1"/>
    <property type="molecule type" value="Genomic_DNA"/>
</dbReference>
<keyword evidence="1" id="KW-1133">Transmembrane helix</keyword>
<accession>A0A974P3Z8</accession>